<dbReference type="Proteomes" id="UP000265520">
    <property type="component" value="Unassembled WGS sequence"/>
</dbReference>
<protein>
    <submittedName>
        <fullName evidence="1">Uncharacterized protein</fullName>
    </submittedName>
</protein>
<sequence>SMHQFMQVYALVQVSQGNLAPAQQGYAPAQNTLWMFPDFICTGS</sequence>
<reference evidence="1 2" key="1">
    <citation type="journal article" date="2018" name="Front. Plant Sci.">
        <title>Red Clover (Trifolium pratense) and Zigzag Clover (T. medium) - A Picture of Genomic Similarities and Differences.</title>
        <authorList>
            <person name="Dluhosova J."/>
            <person name="Istvanek J."/>
            <person name="Nedelnik J."/>
            <person name="Repkova J."/>
        </authorList>
    </citation>
    <scope>NUCLEOTIDE SEQUENCE [LARGE SCALE GENOMIC DNA]</scope>
    <source>
        <strain evidence="2">cv. 10/8</strain>
        <tissue evidence="1">Leaf</tissue>
    </source>
</reference>
<comment type="caution">
    <text evidence="1">The sequence shown here is derived from an EMBL/GenBank/DDBJ whole genome shotgun (WGS) entry which is preliminary data.</text>
</comment>
<evidence type="ECO:0000313" key="1">
    <source>
        <dbReference type="EMBL" id="MCI62318.1"/>
    </source>
</evidence>
<proteinExistence type="predicted"/>
<evidence type="ECO:0000313" key="2">
    <source>
        <dbReference type="Proteomes" id="UP000265520"/>
    </source>
</evidence>
<organism evidence="1 2">
    <name type="scientific">Trifolium medium</name>
    <dbReference type="NCBI Taxonomy" id="97028"/>
    <lineage>
        <taxon>Eukaryota</taxon>
        <taxon>Viridiplantae</taxon>
        <taxon>Streptophyta</taxon>
        <taxon>Embryophyta</taxon>
        <taxon>Tracheophyta</taxon>
        <taxon>Spermatophyta</taxon>
        <taxon>Magnoliopsida</taxon>
        <taxon>eudicotyledons</taxon>
        <taxon>Gunneridae</taxon>
        <taxon>Pentapetalae</taxon>
        <taxon>rosids</taxon>
        <taxon>fabids</taxon>
        <taxon>Fabales</taxon>
        <taxon>Fabaceae</taxon>
        <taxon>Papilionoideae</taxon>
        <taxon>50 kb inversion clade</taxon>
        <taxon>NPAAA clade</taxon>
        <taxon>Hologalegina</taxon>
        <taxon>IRL clade</taxon>
        <taxon>Trifolieae</taxon>
        <taxon>Trifolium</taxon>
    </lineage>
</organism>
<name>A0A392TN20_9FABA</name>
<accession>A0A392TN20</accession>
<feature type="non-terminal residue" evidence="1">
    <location>
        <position position="1"/>
    </location>
</feature>
<dbReference type="EMBL" id="LXQA010616867">
    <property type="protein sequence ID" value="MCI62318.1"/>
    <property type="molecule type" value="Genomic_DNA"/>
</dbReference>
<keyword evidence="2" id="KW-1185">Reference proteome</keyword>
<dbReference type="AlphaFoldDB" id="A0A392TN20"/>